<dbReference type="Pfam" id="PF24847">
    <property type="entry name" value="DUF7722"/>
    <property type="match status" value="1"/>
</dbReference>
<protein>
    <recommendedName>
        <fullName evidence="1">DUF7722 domain-containing protein</fullName>
    </recommendedName>
</protein>
<dbReference type="PANTHER" id="PTHR33513:SF45">
    <property type="entry name" value="CYTOPLASMIC TRNA 2-THIOLATION PROTEIN"/>
    <property type="match status" value="1"/>
</dbReference>
<dbReference type="PANTHER" id="PTHR33513">
    <property type="entry name" value="OS06G0523300 PROTEIN"/>
    <property type="match status" value="1"/>
</dbReference>
<dbReference type="AlphaFoldDB" id="A0A9Q0J4J9"/>
<name>A0A9Q0J4J9_9ROSI</name>
<reference evidence="2" key="1">
    <citation type="submission" date="2022-02" db="EMBL/GenBank/DDBJ databases">
        <authorList>
            <person name="Henning P.M."/>
            <person name="McCubbin A.G."/>
            <person name="Shore J.S."/>
        </authorList>
    </citation>
    <scope>NUCLEOTIDE SEQUENCE</scope>
    <source>
        <strain evidence="2">F60SS</strain>
        <tissue evidence="2">Leaves</tissue>
    </source>
</reference>
<feature type="domain" description="DUF7722" evidence="1">
    <location>
        <begin position="22"/>
        <end position="67"/>
    </location>
</feature>
<dbReference type="EMBL" id="JAKUCV010006423">
    <property type="protein sequence ID" value="KAJ4827400.1"/>
    <property type="molecule type" value="Genomic_DNA"/>
</dbReference>
<keyword evidence="3" id="KW-1185">Reference proteome</keyword>
<proteinExistence type="predicted"/>
<reference evidence="2" key="2">
    <citation type="journal article" date="2023" name="Plants (Basel)">
        <title>Annotation of the Turnera subulata (Passifloraceae) Draft Genome Reveals the S-Locus Evolved after the Divergence of Turneroideae from Passifloroideae in a Stepwise Manner.</title>
        <authorList>
            <person name="Henning P.M."/>
            <person name="Roalson E.H."/>
            <person name="Mir W."/>
            <person name="McCubbin A.G."/>
            <person name="Shore J.S."/>
        </authorList>
    </citation>
    <scope>NUCLEOTIDE SEQUENCE</scope>
    <source>
        <strain evidence="2">F60SS</strain>
    </source>
</reference>
<evidence type="ECO:0000313" key="2">
    <source>
        <dbReference type="EMBL" id="KAJ4827400.1"/>
    </source>
</evidence>
<sequence>MESKKKLINNGGASVFQMPLHYPRYTQKDYEIMQEYQLDRLLNEYGLPTNGDLAYKRKFAMGAFLWPTYHDQEPTIPDSSLHVCYPSRHSPPYSKQLIKIVDFVYRMLGLHKMYLSN</sequence>
<comment type="caution">
    <text evidence="2">The sequence shown here is derived from an EMBL/GenBank/DDBJ whole genome shotgun (WGS) entry which is preliminary data.</text>
</comment>
<dbReference type="OrthoDB" id="1932905at2759"/>
<gene>
    <name evidence="2" type="ORF">Tsubulata_034390</name>
</gene>
<accession>A0A9Q0J4J9</accession>
<dbReference type="InterPro" id="IPR056139">
    <property type="entry name" value="DUF7722"/>
</dbReference>
<evidence type="ECO:0000313" key="3">
    <source>
        <dbReference type="Proteomes" id="UP001141552"/>
    </source>
</evidence>
<evidence type="ECO:0000259" key="1">
    <source>
        <dbReference type="Pfam" id="PF24847"/>
    </source>
</evidence>
<dbReference type="Proteomes" id="UP001141552">
    <property type="component" value="Unassembled WGS sequence"/>
</dbReference>
<organism evidence="2 3">
    <name type="scientific">Turnera subulata</name>
    <dbReference type="NCBI Taxonomy" id="218843"/>
    <lineage>
        <taxon>Eukaryota</taxon>
        <taxon>Viridiplantae</taxon>
        <taxon>Streptophyta</taxon>
        <taxon>Embryophyta</taxon>
        <taxon>Tracheophyta</taxon>
        <taxon>Spermatophyta</taxon>
        <taxon>Magnoliopsida</taxon>
        <taxon>eudicotyledons</taxon>
        <taxon>Gunneridae</taxon>
        <taxon>Pentapetalae</taxon>
        <taxon>rosids</taxon>
        <taxon>fabids</taxon>
        <taxon>Malpighiales</taxon>
        <taxon>Passifloraceae</taxon>
        <taxon>Turnera</taxon>
    </lineage>
</organism>